<dbReference type="AlphaFoldDB" id="A0A0V7ZBH7"/>
<comment type="caution">
    <text evidence="1">The sequence shown here is derived from an EMBL/GenBank/DDBJ whole genome shotgun (WGS) entry which is preliminary data.</text>
</comment>
<evidence type="ECO:0000313" key="2">
    <source>
        <dbReference type="Proteomes" id="UP000053372"/>
    </source>
</evidence>
<proteinExistence type="predicted"/>
<dbReference type="EMBL" id="LMTZ01000169">
    <property type="protein sequence ID" value="KST61874.1"/>
    <property type="molecule type" value="Genomic_DNA"/>
</dbReference>
<evidence type="ECO:0000313" key="1">
    <source>
        <dbReference type="EMBL" id="KST61874.1"/>
    </source>
</evidence>
<gene>
    <name evidence="1" type="ORF">BC008_07485</name>
</gene>
<dbReference type="RefSeq" id="WP_027842454.1">
    <property type="nucleotide sequence ID" value="NZ_LMTZ01000169.1"/>
</dbReference>
<keyword evidence="2" id="KW-1185">Reference proteome</keyword>
<dbReference type="Proteomes" id="UP000053372">
    <property type="component" value="Unassembled WGS sequence"/>
</dbReference>
<organism evidence="1 2">
    <name type="scientific">Mastigocoleus testarum BC008</name>
    <dbReference type="NCBI Taxonomy" id="371196"/>
    <lineage>
        <taxon>Bacteria</taxon>
        <taxon>Bacillati</taxon>
        <taxon>Cyanobacteriota</taxon>
        <taxon>Cyanophyceae</taxon>
        <taxon>Nostocales</taxon>
        <taxon>Hapalosiphonaceae</taxon>
        <taxon>Mastigocoleus</taxon>
    </lineage>
</organism>
<accession>A0A0V7ZBH7</accession>
<sequence length="92" mass="10481">MKFFSDSKLYFYPLELLDFIQEYGFEGLLPEQAIFDADGKSLAVVIYNYPEQSPKTGAVEFWNIVGGNKPRLERTGFKIDVVRGAHDVTSVR</sequence>
<name>A0A0V7ZBH7_9CYAN</name>
<protein>
    <submittedName>
        <fullName evidence="1">Uncharacterized protein</fullName>
    </submittedName>
</protein>
<reference evidence="1 2" key="1">
    <citation type="journal article" date="2015" name="Genome Announc.">
        <title>Draft Genome of the Euendolithic (true boring) Cyanobacterium Mastigocoleus testarum strain BC008.</title>
        <authorList>
            <person name="Guida B.S."/>
            <person name="Garcia-Pichel F."/>
        </authorList>
    </citation>
    <scope>NUCLEOTIDE SEQUENCE [LARGE SCALE GENOMIC DNA]</scope>
    <source>
        <strain evidence="1 2">BC008</strain>
    </source>
</reference>